<protein>
    <recommendedName>
        <fullName evidence="2">(5-formylfuran-3-yl)methyl phosphate synthase</fullName>
        <ecNumber evidence="2">4.2.3.153</ecNumber>
    </recommendedName>
    <alternativeName>
        <fullName evidence="5">4-(hydroxymethyl)-2-furancarboxaldehyde-phosphate synthase</fullName>
    </alternativeName>
</protein>
<comment type="catalytic activity">
    <reaction evidence="6">
        <text>2 D-glyceraldehyde 3-phosphate = 4-(hydroxymethyl)-2-furancarboxaldehyde phosphate + phosphate + 2 H2O</text>
        <dbReference type="Rhea" id="RHEA:43536"/>
        <dbReference type="ChEBI" id="CHEBI:15377"/>
        <dbReference type="ChEBI" id="CHEBI:43474"/>
        <dbReference type="ChEBI" id="CHEBI:59776"/>
        <dbReference type="ChEBI" id="CHEBI:83407"/>
        <dbReference type="EC" id="4.2.3.153"/>
    </reaction>
</comment>
<evidence type="ECO:0000313" key="8">
    <source>
        <dbReference type="EMBL" id="AQS41740.1"/>
    </source>
</evidence>
<keyword evidence="3" id="KW-0456">Lyase</keyword>
<sequence>MTKLMLSVRNADETAAALRIGADIIDIALQDKKQFAACIQAVASAAERACSGSLADMASYSRQNETAGIDFFCATLSENPSATDWDLLTQLAQKHKIIVRLSPQTADFSKPQPLLQRAQQAGLYGVILADMAEDAARLTSHTAVENIRNFIHQAQQHQLTTGIAGALEAPDIPRLLPCKPDIIGFPVARLGASPDKQGALIRALVPSSQHEAQPEENNLGTDRILVRNFILPVEIGAYAEEHGHTQRVCFNVAVDVARVTTNPDMRHIFSYDLILDGIRMLVSLGHIDLVETLAEQIASLILAYPQARRVMVRVEKLDLAPEAMGIEIMREK</sequence>
<evidence type="ECO:0000256" key="3">
    <source>
        <dbReference type="ARBA" id="ARBA00023239"/>
    </source>
</evidence>
<proteinExistence type="predicted"/>
<dbReference type="InterPro" id="IPR006157">
    <property type="entry name" value="FolB_dom"/>
</dbReference>
<dbReference type="SUPFAM" id="SSF55620">
    <property type="entry name" value="Tetrahydrobiopterin biosynthesis enzymes-like"/>
    <property type="match status" value="1"/>
</dbReference>
<evidence type="ECO:0000313" key="9">
    <source>
        <dbReference type="Proteomes" id="UP000188912"/>
    </source>
</evidence>
<name>A0A1U9JV55_9HYPH</name>
<keyword evidence="4" id="KW-0704">Schiff base</keyword>
<comment type="function">
    <text evidence="1">Catalyzes the formation of 4-(hydroxymethyl)-2-furancarboxaldehyde phosphate (4-HFC-P) from two molecules of glyceraldehyde-3-P (GA-3-P).</text>
</comment>
<organism evidence="8 9">
    <name type="scientific">Candidatus Tokpelaia hoelldobleri</name>
    <dbReference type="NCBI Taxonomy" id="1902579"/>
    <lineage>
        <taxon>Bacteria</taxon>
        <taxon>Pseudomonadati</taxon>
        <taxon>Pseudomonadota</taxon>
        <taxon>Alphaproteobacteria</taxon>
        <taxon>Hyphomicrobiales</taxon>
        <taxon>Candidatus Tokpelaia</taxon>
    </lineage>
</organism>
<dbReference type="STRING" id="1902579.BHV28_10480"/>
<evidence type="ECO:0000256" key="5">
    <source>
        <dbReference type="ARBA" id="ARBA00032523"/>
    </source>
</evidence>
<dbReference type="Pfam" id="PF04476">
    <property type="entry name" value="4HFCP_synth"/>
    <property type="match status" value="1"/>
</dbReference>
<dbReference type="AlphaFoldDB" id="A0A1U9JV55"/>
<dbReference type="GO" id="GO:0004150">
    <property type="term" value="F:dihydroneopterin aldolase activity"/>
    <property type="evidence" value="ECO:0007669"/>
    <property type="project" value="InterPro"/>
</dbReference>
<dbReference type="Gene3D" id="3.30.1130.10">
    <property type="match status" value="1"/>
</dbReference>
<feature type="domain" description="Dihydroneopterin aldolase/epimerase" evidence="7">
    <location>
        <begin position="224"/>
        <end position="330"/>
    </location>
</feature>
<evidence type="ECO:0000256" key="2">
    <source>
        <dbReference type="ARBA" id="ARBA00012553"/>
    </source>
</evidence>
<dbReference type="EC" id="4.2.3.153" evidence="2"/>
<reference evidence="8 9" key="2">
    <citation type="journal article" date="2016" name="Sci. Rep.">
        <title>The genome of Rhizobiales bacteria in predatory ants reveals urease gene functions but no genes for nitrogen fixation.</title>
        <authorList>
            <person name="Neuvonen M.M."/>
            <person name="Tamarit D."/>
            <person name="Naslund K."/>
            <person name="Liebig J."/>
            <person name="Feldhaar H."/>
            <person name="Moran N.A."/>
            <person name="Guy L."/>
            <person name="Andersson S.G."/>
        </authorList>
    </citation>
    <scope>NUCLEOTIDE SEQUENCE [LARGE SCALE GENOMIC DNA]</scope>
    <source>
        <strain evidence="8 9">Hsal</strain>
    </source>
</reference>
<reference evidence="8 9" key="1">
    <citation type="journal article" date="2010" name="Science">
        <title>Genomic comparison of the ants Camponotus floridanus and Harpegnathos saltator.</title>
        <authorList>
            <person name="Bonasio R."/>
            <person name="Zhang G."/>
            <person name="Ye C."/>
            <person name="Mutti N.S."/>
            <person name="Fang X."/>
            <person name="Qin N."/>
            <person name="Donahue G."/>
            <person name="Yang P."/>
            <person name="Li Q."/>
            <person name="Li C."/>
            <person name="Zhang P."/>
            <person name="Huang Z."/>
            <person name="Berger S.L."/>
            <person name="Reinberg D."/>
            <person name="Wang J."/>
            <person name="Liebig J."/>
        </authorList>
    </citation>
    <scope>NUCLEOTIDE SEQUENCE [LARGE SCALE GENOMIC DNA]</scope>
    <source>
        <strain evidence="8 9">Hsal</strain>
    </source>
</reference>
<evidence type="ECO:0000256" key="6">
    <source>
        <dbReference type="ARBA" id="ARBA00047628"/>
    </source>
</evidence>
<evidence type="ECO:0000256" key="4">
    <source>
        <dbReference type="ARBA" id="ARBA00023270"/>
    </source>
</evidence>
<dbReference type="InterPro" id="IPR043133">
    <property type="entry name" value="GTP-CH-I_C/QueF"/>
</dbReference>
<evidence type="ECO:0000256" key="1">
    <source>
        <dbReference type="ARBA" id="ARBA00003810"/>
    </source>
</evidence>
<accession>A0A1U9JV55</accession>
<keyword evidence="9" id="KW-1185">Reference proteome</keyword>
<gene>
    <name evidence="8" type="ORF">BHV28_10480</name>
</gene>
<dbReference type="Proteomes" id="UP000188912">
    <property type="component" value="Chromosome"/>
</dbReference>
<dbReference type="InterPro" id="IPR007565">
    <property type="entry name" value="4HFCP_synth"/>
</dbReference>
<dbReference type="KEGG" id="thd:BHV28_10480"/>
<dbReference type="SMART" id="SM00905">
    <property type="entry name" value="FolB"/>
    <property type="match status" value="1"/>
</dbReference>
<dbReference type="EMBL" id="CP017315">
    <property type="protein sequence ID" value="AQS41740.1"/>
    <property type="molecule type" value="Genomic_DNA"/>
</dbReference>
<dbReference type="GO" id="GO:0006760">
    <property type="term" value="P:folic acid-containing compound metabolic process"/>
    <property type="evidence" value="ECO:0007669"/>
    <property type="project" value="InterPro"/>
</dbReference>
<dbReference type="Pfam" id="PF02152">
    <property type="entry name" value="FolB"/>
    <property type="match status" value="1"/>
</dbReference>
<evidence type="ECO:0000259" key="7">
    <source>
        <dbReference type="SMART" id="SM00905"/>
    </source>
</evidence>